<comment type="caution">
    <text evidence="4">The sequence shown here is derived from an EMBL/GenBank/DDBJ whole genome shotgun (WGS) entry which is preliminary data.</text>
</comment>
<keyword evidence="5" id="KW-1185">Reference proteome</keyword>
<dbReference type="InterPro" id="IPR050490">
    <property type="entry name" value="Bact_solute-bd_prot1"/>
</dbReference>
<protein>
    <submittedName>
        <fullName evidence="4">ABC transporter substrate-binding protein</fullName>
    </submittedName>
</protein>
<proteinExistence type="inferred from homology"/>
<dbReference type="AlphaFoldDB" id="A0A2S6CWQ2"/>
<dbReference type="PANTHER" id="PTHR43649">
    <property type="entry name" value="ARABINOSE-BINDING PROTEIN-RELATED"/>
    <property type="match status" value="1"/>
</dbReference>
<dbReference type="InterPro" id="IPR006059">
    <property type="entry name" value="SBP"/>
</dbReference>
<reference evidence="4 5" key="1">
    <citation type="submission" date="2018-02" db="EMBL/GenBank/DDBJ databases">
        <title>Discovery of a pederin family compound in a non-symbiotic bloom-forming cyanobacterium.</title>
        <authorList>
            <person name="Kust A."/>
            <person name="Mares J."/>
            <person name="Jokela J."/>
            <person name="Urajova P."/>
            <person name="Hajek J."/>
            <person name="Saurav K."/>
            <person name="Voracova K."/>
            <person name="Fewer D.P."/>
            <person name="Haapaniemi E."/>
            <person name="Permi P."/>
            <person name="Rehakova K."/>
            <person name="Sivonen K."/>
            <person name="Hrouzek P."/>
        </authorList>
    </citation>
    <scope>NUCLEOTIDE SEQUENCE [LARGE SCALE GENOMIC DNA]</scope>
    <source>
        <strain evidence="4 5">CHARLIE-1</strain>
    </source>
</reference>
<name>A0A2S6CWQ2_9CYAN</name>
<evidence type="ECO:0000256" key="1">
    <source>
        <dbReference type="ARBA" id="ARBA00008520"/>
    </source>
</evidence>
<evidence type="ECO:0000313" key="5">
    <source>
        <dbReference type="Proteomes" id="UP000239589"/>
    </source>
</evidence>
<evidence type="ECO:0000313" key="4">
    <source>
        <dbReference type="EMBL" id="PPJ64203.1"/>
    </source>
</evidence>
<dbReference type="Gene3D" id="3.40.190.10">
    <property type="entry name" value="Periplasmic binding protein-like II"/>
    <property type="match status" value="2"/>
</dbReference>
<keyword evidence="2" id="KW-0813">Transport</keyword>
<organism evidence="4 5">
    <name type="scientific">Cuspidothrix issatschenkoi CHARLIE-1</name>
    <dbReference type="NCBI Taxonomy" id="2052836"/>
    <lineage>
        <taxon>Bacteria</taxon>
        <taxon>Bacillati</taxon>
        <taxon>Cyanobacteriota</taxon>
        <taxon>Cyanophyceae</taxon>
        <taxon>Nostocales</taxon>
        <taxon>Aphanizomenonaceae</taxon>
        <taxon>Cuspidothrix</taxon>
    </lineage>
</organism>
<gene>
    <name evidence="4" type="ORF">CUN59_06075</name>
</gene>
<dbReference type="RefSeq" id="WP_104386995.1">
    <property type="nucleotide sequence ID" value="NZ_PGEM01000035.1"/>
</dbReference>
<dbReference type="Pfam" id="PF01547">
    <property type="entry name" value="SBP_bac_1"/>
    <property type="match status" value="1"/>
</dbReference>
<dbReference type="PANTHER" id="PTHR43649:SF34">
    <property type="entry name" value="ABC TRANSPORTER PERIPLASMIC-BINDING PROTEIN YCJN-RELATED"/>
    <property type="match status" value="1"/>
</dbReference>
<dbReference type="OrthoDB" id="9808332at2"/>
<evidence type="ECO:0000256" key="3">
    <source>
        <dbReference type="ARBA" id="ARBA00022729"/>
    </source>
</evidence>
<evidence type="ECO:0000256" key="2">
    <source>
        <dbReference type="ARBA" id="ARBA00022448"/>
    </source>
</evidence>
<dbReference type="SUPFAM" id="SSF53850">
    <property type="entry name" value="Periplasmic binding protein-like II"/>
    <property type="match status" value="1"/>
</dbReference>
<dbReference type="EMBL" id="PGEM01000035">
    <property type="protein sequence ID" value="PPJ64203.1"/>
    <property type="molecule type" value="Genomic_DNA"/>
</dbReference>
<sequence length="454" mass="52192">MKNPNFLNQLSGLLQRIRLRPHKLTVPLFTVALGLSTTLYACQSSAQREITLCFAVHNSENWKQLTEKFNNDNKGEIEIKFHPVSKGEDLKSLYLDSFKNSDPNSNKECNENSKYHLVYTDIIWLPEFAHKKYLLPLDKDFEEGELQDFLQTEIDNGKYKSKLYRIPFRTDVGVLYYNKDLLGKEKVPTTFKDLLDIAIKIKAKKESKIQYLWQADEEGLVAMFVEVLDVYRGFWIENNKVGLDQDKAIKAVKFLRETIKQKISFSVSVGVTQTRLSDEEIAKKIFLDGDSAFLRSWPGVWAEAQNLHNLDSKVQGRIGIAPVVGGKGCHGGWGLAIARDIEKERQKAAIKVVKFLTSRESQLLFTLSHASVPTRKDLFFDPLIVKKYSHYPELFTMMQKMVSRPRLARYEEVSKILQKSLQDALDTKTKDDAVEGIMKKASEETQDLRKIERK</sequence>
<dbReference type="Proteomes" id="UP000239589">
    <property type="component" value="Unassembled WGS sequence"/>
</dbReference>
<comment type="similarity">
    <text evidence="1">Belongs to the bacterial solute-binding protein 1 family.</text>
</comment>
<accession>A0A2S6CWQ2</accession>
<keyword evidence="3" id="KW-0732">Signal</keyword>